<accession>A0A381SDY7</accession>
<gene>
    <name evidence="1" type="ORF">METZ01_LOCUS54573</name>
</gene>
<evidence type="ECO:0000313" key="1">
    <source>
        <dbReference type="EMBL" id="SVA01719.1"/>
    </source>
</evidence>
<dbReference type="EMBL" id="UINC01002932">
    <property type="protein sequence ID" value="SVA01719.1"/>
    <property type="molecule type" value="Genomic_DNA"/>
</dbReference>
<dbReference type="AlphaFoldDB" id="A0A381SDY7"/>
<protein>
    <submittedName>
        <fullName evidence="1">Uncharacterized protein</fullName>
    </submittedName>
</protein>
<sequence>MTPGTHPQSHNKNTIIIEPQPLSKTANGGHKIDKITLIKLIYILNYKDN</sequence>
<proteinExistence type="predicted"/>
<organism evidence="1">
    <name type="scientific">marine metagenome</name>
    <dbReference type="NCBI Taxonomy" id="408172"/>
    <lineage>
        <taxon>unclassified sequences</taxon>
        <taxon>metagenomes</taxon>
        <taxon>ecological metagenomes</taxon>
    </lineage>
</organism>
<name>A0A381SDY7_9ZZZZ</name>
<reference evidence="1" key="1">
    <citation type="submission" date="2018-05" db="EMBL/GenBank/DDBJ databases">
        <authorList>
            <person name="Lanie J.A."/>
            <person name="Ng W.-L."/>
            <person name="Kazmierczak K.M."/>
            <person name="Andrzejewski T.M."/>
            <person name="Davidsen T.M."/>
            <person name="Wayne K.J."/>
            <person name="Tettelin H."/>
            <person name="Glass J.I."/>
            <person name="Rusch D."/>
            <person name="Podicherti R."/>
            <person name="Tsui H.-C.T."/>
            <person name="Winkler M.E."/>
        </authorList>
    </citation>
    <scope>NUCLEOTIDE SEQUENCE</scope>
</reference>